<evidence type="ECO:0000313" key="2">
    <source>
        <dbReference type="Proteomes" id="UP001501676"/>
    </source>
</evidence>
<protein>
    <submittedName>
        <fullName evidence="1">HhH-GPD-type base excision DNA repair protein</fullName>
    </submittedName>
</protein>
<accession>A0ABP6SR04</accession>
<dbReference type="SUPFAM" id="SSF48150">
    <property type="entry name" value="DNA-glycosylase"/>
    <property type="match status" value="1"/>
</dbReference>
<dbReference type="EMBL" id="BAAAYN010000002">
    <property type="protein sequence ID" value="GAA3382459.1"/>
    <property type="molecule type" value="Genomic_DNA"/>
</dbReference>
<dbReference type="Proteomes" id="UP001501676">
    <property type="component" value="Unassembled WGS sequence"/>
</dbReference>
<comment type="caution">
    <text evidence="1">The sequence shown here is derived from an EMBL/GenBank/DDBJ whole genome shotgun (WGS) entry which is preliminary data.</text>
</comment>
<dbReference type="NCBIfam" id="TIGR03252">
    <property type="entry name" value="HhH-GPD-type base excision DNA repair protein"/>
    <property type="match status" value="1"/>
</dbReference>
<dbReference type="InterPro" id="IPR017658">
    <property type="entry name" value="HhH-GPD_base_excis"/>
</dbReference>
<dbReference type="RefSeq" id="WP_345726215.1">
    <property type="nucleotide sequence ID" value="NZ_BAAAYN010000002.1"/>
</dbReference>
<gene>
    <name evidence="1" type="ORF">GCM10020369_04410</name>
</gene>
<evidence type="ECO:0000313" key="1">
    <source>
        <dbReference type="EMBL" id="GAA3382459.1"/>
    </source>
</evidence>
<name>A0ABP6SR04_9ACTN</name>
<keyword evidence="2" id="KW-1185">Reference proteome</keyword>
<proteinExistence type="predicted"/>
<reference evidence="2" key="1">
    <citation type="journal article" date="2019" name="Int. J. Syst. Evol. Microbiol.">
        <title>The Global Catalogue of Microorganisms (GCM) 10K type strain sequencing project: providing services to taxonomists for standard genome sequencing and annotation.</title>
        <authorList>
            <consortium name="The Broad Institute Genomics Platform"/>
            <consortium name="The Broad Institute Genome Sequencing Center for Infectious Disease"/>
            <person name="Wu L."/>
            <person name="Ma J."/>
        </authorList>
    </citation>
    <scope>NUCLEOTIDE SEQUENCE [LARGE SCALE GENOMIC DNA]</scope>
    <source>
        <strain evidence="2">JCM 9458</strain>
    </source>
</reference>
<sequence length="194" mass="20993">MVTLRLSQDVDADAFLAEDPFALLVGMLLDQQFPMERAFGSPYLLSRRMGVTRLDPAAIAAFDPDEFAALFATPPALHRYPQAMAGRVQTVATHVLDAYDGDTAQLWTGAADGKDLLKRVKALPGFGDQKARIFVALLGKQLGVRPEGWREAAGVYAEDGSTRSVADVTGPETLQAVREFKKAAKAKAKEESAR</sequence>
<organism evidence="1 2">
    <name type="scientific">Cryptosporangium minutisporangium</name>
    <dbReference type="NCBI Taxonomy" id="113569"/>
    <lineage>
        <taxon>Bacteria</taxon>
        <taxon>Bacillati</taxon>
        <taxon>Actinomycetota</taxon>
        <taxon>Actinomycetes</taxon>
        <taxon>Cryptosporangiales</taxon>
        <taxon>Cryptosporangiaceae</taxon>
        <taxon>Cryptosporangium</taxon>
    </lineage>
</organism>
<dbReference type="InterPro" id="IPR011257">
    <property type="entry name" value="DNA_glycosylase"/>
</dbReference>